<evidence type="ECO:0000313" key="8">
    <source>
        <dbReference type="Proteomes" id="UP000762253"/>
    </source>
</evidence>
<dbReference type="SUPFAM" id="SSF58104">
    <property type="entry name" value="Methyl-accepting chemotaxis protein (MCP) signaling domain"/>
    <property type="match status" value="1"/>
</dbReference>
<dbReference type="EMBL" id="QMEC01000213">
    <property type="protein sequence ID" value="NMF67042.1"/>
    <property type="molecule type" value="Genomic_DNA"/>
</dbReference>
<dbReference type="Pfam" id="PF01590">
    <property type="entry name" value="GAF"/>
    <property type="match status" value="2"/>
</dbReference>
<feature type="compositionally biased region" description="Polar residues" evidence="3">
    <location>
        <begin position="1"/>
        <end position="20"/>
    </location>
</feature>
<dbReference type="PANTHER" id="PTHR32089:SF114">
    <property type="entry name" value="METHYL-ACCEPTING CHEMOTAXIS PROTEIN MCPB"/>
    <property type="match status" value="1"/>
</dbReference>
<dbReference type="InterPro" id="IPR016132">
    <property type="entry name" value="Phyto_chromo_attachment"/>
</dbReference>
<evidence type="ECO:0000313" key="7">
    <source>
        <dbReference type="EMBL" id="NMF67042.1"/>
    </source>
</evidence>
<keyword evidence="4" id="KW-0472">Membrane</keyword>
<sequence>MTQPSSQKQAEQQLNQSKGLQESADPKHRPQEWSLKTKAIAWAMLVSMLPVLTVGTTTYYFGSQLTAKQISQARQADTTSLAEAELGLHRLLSLLLIETGVTAVLAGAIAAILGIRAIRPILNAASVSTTMVNRLRRESADSGTSIVSKDELAVLETNINFVKEQLPDLLWKQEAEAERSQVFHNISRGIRQSLTQEDILRTTVEEVRKALRIDRVAIFRFDSNLDGTFVEESAAPELPKILWTTISDPCFQTGYVEQYRNGRVRAIDDIYQANLTDCHIGLLERFAVKSNLIAPILKNNQLFGLLIAHQCFEPRTWQQYEIDLFAQIAAQVGFALDYVKLLERIDTKADQAQAFINITRRIRESLNEEDVLKTTVEKTRKAMSADRVLVYGFDSNWYGTVIAESVLPGFPKALRAKIKDPCFAEGYVEKYRFGRVQATNNIYEAGLTTCHISQLEPFAVKANLVAPILKDDQLFGLLIAHQCSGPRDWQQYEIDLFTQIATQVGFALDHARLLNKVEQAYQSAEATSYEQREQKEALQLMVLELLRGSQTSVQTLSGEALSQVESLTGAYNQIQALVDSAMEMLICAQQAELQEQQLTQAVHDGHSSIDPILENLCDVQVKVMEAVEKVERLDQPFQKFSQLVGLISHIAFQIKLQAMNTVLEASRTTEGGEQFAWLADQALSQVHQLEASIAEVQLLVPEIQTQANEVVAVIEYGAEQAMRGIRLAQETQEKFNQIIMLSEQMKKLVEELVQTAPVQAKTSTSASQSILEVVSIASKTSEQVLAVAKSLDKLSTLAQNLQEDAD</sequence>
<evidence type="ECO:0000256" key="1">
    <source>
        <dbReference type="ARBA" id="ARBA00023224"/>
    </source>
</evidence>
<dbReference type="InterPro" id="IPR004089">
    <property type="entry name" value="MCPsignal_dom"/>
</dbReference>
<organism evidence="7 8">
    <name type="scientific">Brasilonema octagenarum UFV-OR1</name>
    <dbReference type="NCBI Taxonomy" id="417115"/>
    <lineage>
        <taxon>Bacteria</taxon>
        <taxon>Bacillati</taxon>
        <taxon>Cyanobacteriota</taxon>
        <taxon>Cyanophyceae</taxon>
        <taxon>Nostocales</taxon>
        <taxon>Scytonemataceae</taxon>
        <taxon>Brasilonema</taxon>
        <taxon>Octagenarum group</taxon>
    </lineage>
</organism>
<proteinExistence type="predicted"/>
<feature type="region of interest" description="Disordered" evidence="3">
    <location>
        <begin position="1"/>
        <end position="31"/>
    </location>
</feature>
<dbReference type="SMART" id="SM00283">
    <property type="entry name" value="MA"/>
    <property type="match status" value="1"/>
</dbReference>
<dbReference type="InterPro" id="IPR003018">
    <property type="entry name" value="GAF"/>
</dbReference>
<keyword evidence="1 2" id="KW-0807">Transducer</keyword>
<evidence type="ECO:0008006" key="9">
    <source>
        <dbReference type="Google" id="ProtNLM"/>
    </source>
</evidence>
<dbReference type="PROSITE" id="PS50111">
    <property type="entry name" value="CHEMOTAXIS_TRANSDUC_2"/>
    <property type="match status" value="1"/>
</dbReference>
<dbReference type="RefSeq" id="WP_169268592.1">
    <property type="nucleotide sequence ID" value="NZ_QMEC01000213.1"/>
</dbReference>
<evidence type="ECO:0000256" key="2">
    <source>
        <dbReference type="PROSITE-ProRule" id="PRU00284"/>
    </source>
</evidence>
<feature type="domain" description="Phytochrome chromophore attachment site" evidence="5">
    <location>
        <begin position="195"/>
        <end position="331"/>
    </location>
</feature>
<dbReference type="Gene3D" id="3.30.450.40">
    <property type="match status" value="3"/>
</dbReference>
<reference evidence="7 8" key="1">
    <citation type="submission" date="2018-06" db="EMBL/GenBank/DDBJ databases">
        <title>Comparative genomics of Brasilonema spp. strains.</title>
        <authorList>
            <person name="Alvarenga D.O."/>
            <person name="Fiore M.F."/>
            <person name="Varani A.M."/>
        </authorList>
    </citation>
    <scope>NUCLEOTIDE SEQUENCE [LARGE SCALE GENOMIC DNA]</scope>
    <source>
        <strain evidence="7 8">UFV-OR1</strain>
    </source>
</reference>
<feature type="transmembrane region" description="Helical" evidence="4">
    <location>
        <begin position="91"/>
        <end position="115"/>
    </location>
</feature>
<dbReference type="Proteomes" id="UP000762253">
    <property type="component" value="Unassembled WGS sequence"/>
</dbReference>
<name>A0ABX1MEG6_9CYAN</name>
<evidence type="ECO:0000256" key="4">
    <source>
        <dbReference type="SAM" id="Phobius"/>
    </source>
</evidence>
<keyword evidence="8" id="KW-1185">Reference proteome</keyword>
<gene>
    <name evidence="7" type="ORF">DP115_31580</name>
</gene>
<comment type="caution">
    <text evidence="7">The sequence shown here is derived from an EMBL/GenBank/DDBJ whole genome shotgun (WGS) entry which is preliminary data.</text>
</comment>
<dbReference type="Pfam" id="PF00015">
    <property type="entry name" value="MCPsignal"/>
    <property type="match status" value="1"/>
</dbReference>
<dbReference type="PROSITE" id="PS50046">
    <property type="entry name" value="PHYTOCHROME_2"/>
    <property type="match status" value="2"/>
</dbReference>
<dbReference type="PANTHER" id="PTHR32089">
    <property type="entry name" value="METHYL-ACCEPTING CHEMOTAXIS PROTEIN MCPB"/>
    <property type="match status" value="1"/>
</dbReference>
<keyword evidence="4" id="KW-0812">Transmembrane</keyword>
<dbReference type="SUPFAM" id="SSF55781">
    <property type="entry name" value="GAF domain-like"/>
    <property type="match status" value="2"/>
</dbReference>
<protein>
    <recommendedName>
        <fullName evidence="9">Chemotaxis protein</fullName>
    </recommendedName>
</protein>
<accession>A0ABX1MEG6</accession>
<evidence type="ECO:0000259" key="6">
    <source>
        <dbReference type="PROSITE" id="PS50111"/>
    </source>
</evidence>
<evidence type="ECO:0000256" key="3">
    <source>
        <dbReference type="SAM" id="MobiDB-lite"/>
    </source>
</evidence>
<dbReference type="SMART" id="SM00065">
    <property type="entry name" value="GAF"/>
    <property type="match status" value="2"/>
</dbReference>
<feature type="transmembrane region" description="Helical" evidence="4">
    <location>
        <begin position="39"/>
        <end position="61"/>
    </location>
</feature>
<dbReference type="Gene3D" id="1.10.287.950">
    <property type="entry name" value="Methyl-accepting chemotaxis protein"/>
    <property type="match status" value="1"/>
</dbReference>
<keyword evidence="4" id="KW-1133">Transmembrane helix</keyword>
<dbReference type="InterPro" id="IPR029016">
    <property type="entry name" value="GAF-like_dom_sf"/>
</dbReference>
<feature type="domain" description="Methyl-accepting transducer" evidence="6">
    <location>
        <begin position="552"/>
        <end position="774"/>
    </location>
</feature>
<feature type="domain" description="Phytochrome chromophore attachment site" evidence="5">
    <location>
        <begin position="367"/>
        <end position="503"/>
    </location>
</feature>
<evidence type="ECO:0000259" key="5">
    <source>
        <dbReference type="PROSITE" id="PS50046"/>
    </source>
</evidence>